<reference evidence="2" key="2">
    <citation type="journal article" date="2020" name="Int. J. Syst. Evol. Microbiol.">
        <title>Genomic insights into a novel species Rhodoferax aquaticus sp. nov., isolated from freshwater.</title>
        <authorList>
            <person name="Li T."/>
            <person name="Zhuo Y."/>
            <person name="Jin C.Z."/>
            <person name="Wu X."/>
            <person name="Ko S.R."/>
            <person name="Jin F.J."/>
            <person name="Ahn C.Y."/>
            <person name="Oh H.M."/>
            <person name="Lee H.G."/>
            <person name="Jin L."/>
        </authorList>
    </citation>
    <scope>NUCLEOTIDE SEQUENCE [LARGE SCALE GENOMIC DNA]</scope>
    <source>
        <strain evidence="2">Gr-4</strain>
    </source>
</reference>
<organism evidence="1 2">
    <name type="scientific">Rhodoferax aquaticus</name>
    <dbReference type="NCBI Taxonomy" id="2527691"/>
    <lineage>
        <taxon>Bacteria</taxon>
        <taxon>Pseudomonadati</taxon>
        <taxon>Pseudomonadota</taxon>
        <taxon>Betaproteobacteria</taxon>
        <taxon>Burkholderiales</taxon>
        <taxon>Comamonadaceae</taxon>
        <taxon>Rhodoferax</taxon>
    </lineage>
</organism>
<evidence type="ECO:0000313" key="1">
    <source>
        <dbReference type="EMBL" id="QDL55544.1"/>
    </source>
</evidence>
<keyword evidence="2" id="KW-1185">Reference proteome</keyword>
<dbReference type="EMBL" id="CP036282">
    <property type="protein sequence ID" value="QDL55544.1"/>
    <property type="molecule type" value="Genomic_DNA"/>
</dbReference>
<accession>A0A515ESA7</accession>
<name>A0A515ESA7_9BURK</name>
<dbReference type="RefSeq" id="WP_142812700.1">
    <property type="nucleotide sequence ID" value="NZ_CP036282.1"/>
</dbReference>
<reference evidence="2" key="1">
    <citation type="submission" date="2019-02" db="EMBL/GenBank/DDBJ databases">
        <title>Complete genome sequence of Rhodoferax sp. Gr-4.</title>
        <authorList>
            <person name="Jin L."/>
        </authorList>
    </citation>
    <scope>NUCLEOTIDE SEQUENCE [LARGE SCALE GENOMIC DNA]</scope>
    <source>
        <strain evidence="2">Gr-4</strain>
    </source>
</reference>
<dbReference type="AlphaFoldDB" id="A0A515ESA7"/>
<protein>
    <submittedName>
        <fullName evidence="1">Uncharacterized protein</fullName>
    </submittedName>
</protein>
<dbReference type="Proteomes" id="UP000317365">
    <property type="component" value="Chromosome"/>
</dbReference>
<sequence>MVENRFVLHTLLLMVGAKDWQQLRQLLRVRWTLMLNTLGYSQTVCERIQHWAEQGLREVDLHSRCRVYHLRSRRGVRGFLVLIAPMHPIELRTTDIVLLQTYLQQLVSEQLFLPSSALRMVVNIKPNTHQRARASAPQTLGVPLQDVVRTCIGYQYSTSELQKLFGRATGTAPTSPFHASAVQAKCSLGATHTPDSADLESGDYPVLTSPHIPKPSAAWLDIP</sequence>
<gene>
    <name evidence="1" type="ORF">EXZ61_15925</name>
</gene>
<evidence type="ECO:0000313" key="2">
    <source>
        <dbReference type="Proteomes" id="UP000317365"/>
    </source>
</evidence>
<proteinExistence type="predicted"/>
<dbReference type="KEGG" id="rhg:EXZ61_15925"/>